<sequence length="289" mass="31340">MSNAELLHDNLLIGAGVTLGGGTWSLPVTNLLTRAMVAQPARCTAIATPGAATVTIDFGEDVSISRWAVFHITASLGGSTYRLRASSTSGHAGDLLDTGFQPIFRGTSPSMSLPWEHPGWWYGLPREKDVTGYPRHLVIAIPATKARWWSVEFSDPTNPAGYLDLGYMIAGTPISFEHNFDLGRRRGRTSRSIIEMTPGGGQIIDRRRAVRSHSMTWSMLSVAEASTIYDLAQNRDGVDLVLFIPDPDLLDAASIRDVFPARLVGSIGEMSRTGDGLWTVSVTLEELIA</sequence>
<gene>
    <name evidence="1" type="ORF">DKG75_01925</name>
</gene>
<dbReference type="EMBL" id="QGLF01000001">
    <property type="protein sequence ID" value="PWR23349.1"/>
    <property type="molecule type" value="Genomic_DNA"/>
</dbReference>
<comment type="caution">
    <text evidence="1">The sequence shown here is derived from an EMBL/GenBank/DDBJ whole genome shotgun (WGS) entry which is preliminary data.</text>
</comment>
<accession>A0A317E8X1</accession>
<dbReference type="OrthoDB" id="977800at2"/>
<protein>
    <submittedName>
        <fullName evidence="1">Uncharacterized protein</fullName>
    </submittedName>
</protein>
<name>A0A317E8X1_9PROT</name>
<keyword evidence="2" id="KW-1185">Reference proteome</keyword>
<dbReference type="AlphaFoldDB" id="A0A317E8X1"/>
<proteinExistence type="predicted"/>
<evidence type="ECO:0000313" key="2">
    <source>
        <dbReference type="Proteomes" id="UP000246077"/>
    </source>
</evidence>
<organism evidence="1 2">
    <name type="scientific">Zavarzinia compransoris</name>
    <dbReference type="NCBI Taxonomy" id="1264899"/>
    <lineage>
        <taxon>Bacteria</taxon>
        <taxon>Pseudomonadati</taxon>
        <taxon>Pseudomonadota</taxon>
        <taxon>Alphaproteobacteria</taxon>
        <taxon>Rhodospirillales</taxon>
        <taxon>Zavarziniaceae</taxon>
        <taxon>Zavarzinia</taxon>
    </lineage>
</organism>
<reference evidence="2" key="1">
    <citation type="submission" date="2018-05" db="EMBL/GenBank/DDBJ databases">
        <title>Zavarzinia sp. HR-AS.</title>
        <authorList>
            <person name="Lee Y."/>
            <person name="Jeon C.O."/>
        </authorList>
    </citation>
    <scope>NUCLEOTIDE SEQUENCE [LARGE SCALE GENOMIC DNA]</scope>
    <source>
        <strain evidence="2">DSM 1231</strain>
    </source>
</reference>
<dbReference type="RefSeq" id="WP_109919382.1">
    <property type="nucleotide sequence ID" value="NZ_QGLF01000001.1"/>
</dbReference>
<dbReference type="Proteomes" id="UP000246077">
    <property type="component" value="Unassembled WGS sequence"/>
</dbReference>
<evidence type="ECO:0000313" key="1">
    <source>
        <dbReference type="EMBL" id="PWR23349.1"/>
    </source>
</evidence>